<evidence type="ECO:0000256" key="1">
    <source>
        <dbReference type="SAM" id="MobiDB-lite"/>
    </source>
</evidence>
<sequence>MTGPTAGASSSLTSTRGHGWAAHLREGGTTPWAAWTGEAYADGPLPGAEQLELLRRLNETGEVGPDLADRVQTTSAPGRGRRGLPLRGDGPPPAYGVAPVDPADLPAEELMRTAGLLLAEDLVAGLCDPEPRYRWRRRLRTRYRLVGDRWITGPLRDELVRKGRPQGGRGMTVYVVGAPLDELLTHVWTARCFGQGAIAFAPWLARARREDELGPRGDLRRIAGWWADRVGRERVEIVLDPSELPTLLGVGGRMPGPPRLAADAVEVARRVGPLLGLLVEPEEKARLLRRALLPRLRRAAAPGAAGPALAVPADDLDWVTERALTLRDGLLADGYAVHGDPDLLLPRERSGAAPAATPDPGGALALMLRLLVDGPRRSLS</sequence>
<protein>
    <submittedName>
        <fullName evidence="2">Uncharacterized protein</fullName>
    </submittedName>
</protein>
<evidence type="ECO:0000313" key="3">
    <source>
        <dbReference type="Proteomes" id="UP001556631"/>
    </source>
</evidence>
<reference evidence="2 3" key="1">
    <citation type="submission" date="2024-07" db="EMBL/GenBank/DDBJ databases">
        <authorList>
            <person name="Lee S."/>
            <person name="Kang M."/>
        </authorList>
    </citation>
    <scope>NUCLEOTIDE SEQUENCE [LARGE SCALE GENOMIC DNA]</scope>
    <source>
        <strain evidence="2 3">DS6</strain>
    </source>
</reference>
<keyword evidence="3" id="KW-1185">Reference proteome</keyword>
<evidence type="ECO:0000313" key="2">
    <source>
        <dbReference type="EMBL" id="MEX0427874.1"/>
    </source>
</evidence>
<name>A0ABV3T1V4_9ACTN</name>
<dbReference type="EMBL" id="JBFPJR010000013">
    <property type="protein sequence ID" value="MEX0427874.1"/>
    <property type="molecule type" value="Genomic_DNA"/>
</dbReference>
<feature type="region of interest" description="Disordered" evidence="1">
    <location>
        <begin position="63"/>
        <end position="96"/>
    </location>
</feature>
<accession>A0ABV3T1V4</accession>
<dbReference type="Proteomes" id="UP001556631">
    <property type="component" value="Unassembled WGS sequence"/>
</dbReference>
<comment type="caution">
    <text evidence="2">The sequence shown here is derived from an EMBL/GenBank/DDBJ whole genome shotgun (WGS) entry which is preliminary data.</text>
</comment>
<organism evidence="2 3">
    <name type="scientific">Nocardioides eburneus</name>
    <dbReference type="NCBI Taxonomy" id="3231482"/>
    <lineage>
        <taxon>Bacteria</taxon>
        <taxon>Bacillati</taxon>
        <taxon>Actinomycetota</taxon>
        <taxon>Actinomycetes</taxon>
        <taxon>Propionibacteriales</taxon>
        <taxon>Nocardioidaceae</taxon>
        <taxon>Nocardioides</taxon>
    </lineage>
</organism>
<gene>
    <name evidence="2" type="ORF">AB3X52_09600</name>
</gene>
<proteinExistence type="predicted"/>
<dbReference type="RefSeq" id="WP_367993664.1">
    <property type="nucleotide sequence ID" value="NZ_JBFPJR010000013.1"/>
</dbReference>